<gene>
    <name evidence="1" type="ORF">D5R40_30880</name>
</gene>
<sequence>MAEELFPEGSAVGQKLQHGDTENDYHEVVGVGEDFRYRGGIMESGYGFFLRKNENRLLSSLLLKVNEDADAAFEAKLMKNMHQIAPDYSWKSNMLIEMRSNFLLVSFIPLLILELSELPHL</sequence>
<comment type="caution">
    <text evidence="1">The sequence shown here is derived from an EMBL/GenBank/DDBJ whole genome shotgun (WGS) entry which is preliminary data.</text>
</comment>
<dbReference type="Proteomes" id="UP000269154">
    <property type="component" value="Unassembled WGS sequence"/>
</dbReference>
<dbReference type="AlphaFoldDB" id="A0A3N6QYS7"/>
<protein>
    <submittedName>
        <fullName evidence="1">Uncharacterized protein</fullName>
    </submittedName>
</protein>
<keyword evidence="2" id="KW-1185">Reference proteome</keyword>
<reference evidence="1 2" key="1">
    <citation type="journal article" date="2018" name="ACS Chem. Biol.">
        <title>Ketoreductase domain dysfunction expands chemodiversity: malyngamide biosynthesis in the cyanobacterium Okeania hirsuta.</title>
        <authorList>
            <person name="Moss N.A."/>
            <person name="Leao T."/>
            <person name="Rankin M."/>
            <person name="McCullough T.M."/>
            <person name="Qu P."/>
            <person name="Korobeynikov A."/>
            <person name="Smith J.L."/>
            <person name="Gerwick L."/>
            <person name="Gerwick W.H."/>
        </authorList>
    </citation>
    <scope>NUCLEOTIDE SEQUENCE [LARGE SCALE GENOMIC DNA]</scope>
    <source>
        <strain evidence="1 2">PAB10Feb10-1</strain>
    </source>
</reference>
<dbReference type="EMBL" id="RCBY01000363">
    <property type="protein sequence ID" value="RQH22475.1"/>
    <property type="molecule type" value="Genomic_DNA"/>
</dbReference>
<name>A0A3N6QYS7_9CYAN</name>
<evidence type="ECO:0000313" key="2">
    <source>
        <dbReference type="Proteomes" id="UP000269154"/>
    </source>
</evidence>
<dbReference type="RefSeq" id="WP_124155668.1">
    <property type="nucleotide sequence ID" value="NZ_RCBY01000363.1"/>
</dbReference>
<accession>A0A3N6QYS7</accession>
<evidence type="ECO:0000313" key="1">
    <source>
        <dbReference type="EMBL" id="RQH22475.1"/>
    </source>
</evidence>
<proteinExistence type="predicted"/>
<organism evidence="1 2">
    <name type="scientific">Okeania hirsuta</name>
    <dbReference type="NCBI Taxonomy" id="1458930"/>
    <lineage>
        <taxon>Bacteria</taxon>
        <taxon>Bacillati</taxon>
        <taxon>Cyanobacteriota</taxon>
        <taxon>Cyanophyceae</taxon>
        <taxon>Oscillatoriophycideae</taxon>
        <taxon>Oscillatoriales</taxon>
        <taxon>Microcoleaceae</taxon>
        <taxon>Okeania</taxon>
    </lineage>
</organism>
<dbReference type="OrthoDB" id="8769057at2"/>